<dbReference type="PANTHER" id="PTHR23502:SF30">
    <property type="entry name" value="TRANSPORTER, PUTATIVE (AFU_ORTHOLOGUE AFUA_8G04702)-RELATED"/>
    <property type="match status" value="1"/>
</dbReference>
<feature type="transmembrane region" description="Helical" evidence="6">
    <location>
        <begin position="55"/>
        <end position="76"/>
    </location>
</feature>
<dbReference type="STRING" id="1182541.W9XTS2"/>
<keyword evidence="3 6" id="KW-1133">Transmembrane helix</keyword>
<dbReference type="PANTHER" id="PTHR23502">
    <property type="entry name" value="MAJOR FACILITATOR SUPERFAMILY"/>
    <property type="match status" value="1"/>
</dbReference>
<feature type="transmembrane region" description="Helical" evidence="6">
    <location>
        <begin position="507"/>
        <end position="526"/>
    </location>
</feature>
<name>W9XTS2_9EURO</name>
<keyword evidence="8" id="KW-1185">Reference proteome</keyword>
<keyword evidence="4 6" id="KW-0472">Membrane</keyword>
<dbReference type="AlphaFoldDB" id="W9XTS2"/>
<feature type="transmembrane region" description="Helical" evidence="6">
    <location>
        <begin position="438"/>
        <end position="464"/>
    </location>
</feature>
<feature type="transmembrane region" description="Helical" evidence="6">
    <location>
        <begin position="181"/>
        <end position="203"/>
    </location>
</feature>
<evidence type="ECO:0000256" key="5">
    <source>
        <dbReference type="SAM" id="MobiDB-lite"/>
    </source>
</evidence>
<proteinExistence type="predicted"/>
<evidence type="ECO:0000256" key="4">
    <source>
        <dbReference type="ARBA" id="ARBA00023136"/>
    </source>
</evidence>
<feature type="transmembrane region" description="Helical" evidence="6">
    <location>
        <begin position="476"/>
        <end position="495"/>
    </location>
</feature>
<reference evidence="7 8" key="1">
    <citation type="submission" date="2013-03" db="EMBL/GenBank/DDBJ databases">
        <title>The Genome Sequence of Capronia coronata CBS 617.96.</title>
        <authorList>
            <consortium name="The Broad Institute Genomics Platform"/>
            <person name="Cuomo C."/>
            <person name="de Hoog S."/>
            <person name="Gorbushina A."/>
            <person name="Walker B."/>
            <person name="Young S.K."/>
            <person name="Zeng Q."/>
            <person name="Gargeya S."/>
            <person name="Fitzgerald M."/>
            <person name="Haas B."/>
            <person name="Abouelleil A."/>
            <person name="Allen A.W."/>
            <person name="Alvarado L."/>
            <person name="Arachchi H.M."/>
            <person name="Berlin A.M."/>
            <person name="Chapman S.B."/>
            <person name="Gainer-Dewar J."/>
            <person name="Goldberg J."/>
            <person name="Griggs A."/>
            <person name="Gujja S."/>
            <person name="Hansen M."/>
            <person name="Howarth C."/>
            <person name="Imamovic A."/>
            <person name="Ireland A."/>
            <person name="Larimer J."/>
            <person name="McCowan C."/>
            <person name="Murphy C."/>
            <person name="Pearson M."/>
            <person name="Poon T.W."/>
            <person name="Priest M."/>
            <person name="Roberts A."/>
            <person name="Saif S."/>
            <person name="Shea T."/>
            <person name="Sisk P."/>
            <person name="Sykes S."/>
            <person name="Wortman J."/>
            <person name="Nusbaum C."/>
            <person name="Birren B."/>
        </authorList>
    </citation>
    <scope>NUCLEOTIDE SEQUENCE [LARGE SCALE GENOMIC DNA]</scope>
    <source>
        <strain evidence="7 8">CBS 617.96</strain>
    </source>
</reference>
<organism evidence="7 8">
    <name type="scientific">Capronia coronata CBS 617.96</name>
    <dbReference type="NCBI Taxonomy" id="1182541"/>
    <lineage>
        <taxon>Eukaryota</taxon>
        <taxon>Fungi</taxon>
        <taxon>Dikarya</taxon>
        <taxon>Ascomycota</taxon>
        <taxon>Pezizomycotina</taxon>
        <taxon>Eurotiomycetes</taxon>
        <taxon>Chaetothyriomycetidae</taxon>
        <taxon>Chaetothyriales</taxon>
        <taxon>Herpotrichiellaceae</taxon>
        <taxon>Capronia</taxon>
    </lineage>
</organism>
<feature type="transmembrane region" description="Helical" evidence="6">
    <location>
        <begin position="209"/>
        <end position="230"/>
    </location>
</feature>
<dbReference type="GO" id="GO:0005886">
    <property type="term" value="C:plasma membrane"/>
    <property type="evidence" value="ECO:0007669"/>
    <property type="project" value="TreeGrafter"/>
</dbReference>
<feature type="region of interest" description="Disordered" evidence="5">
    <location>
        <begin position="251"/>
        <end position="288"/>
    </location>
</feature>
<dbReference type="EMBL" id="AMWN01000006">
    <property type="protein sequence ID" value="EXJ83638.1"/>
    <property type="molecule type" value="Genomic_DNA"/>
</dbReference>
<feature type="compositionally biased region" description="Polar residues" evidence="5">
    <location>
        <begin position="259"/>
        <end position="268"/>
    </location>
</feature>
<dbReference type="GO" id="GO:0022857">
    <property type="term" value="F:transmembrane transporter activity"/>
    <property type="evidence" value="ECO:0007669"/>
    <property type="project" value="InterPro"/>
</dbReference>
<evidence type="ECO:0008006" key="9">
    <source>
        <dbReference type="Google" id="ProtNLM"/>
    </source>
</evidence>
<feature type="transmembrane region" description="Helical" evidence="6">
    <location>
        <begin position="152"/>
        <end position="174"/>
    </location>
</feature>
<dbReference type="HOGENOM" id="CLU_008455_13_3_1"/>
<dbReference type="RefSeq" id="XP_007726324.1">
    <property type="nucleotide sequence ID" value="XM_007728134.1"/>
</dbReference>
<evidence type="ECO:0000256" key="2">
    <source>
        <dbReference type="ARBA" id="ARBA00022692"/>
    </source>
</evidence>
<evidence type="ECO:0000313" key="8">
    <source>
        <dbReference type="Proteomes" id="UP000019484"/>
    </source>
</evidence>
<dbReference type="eggNOG" id="KOG0255">
    <property type="taxonomic scope" value="Eukaryota"/>
</dbReference>
<dbReference type="InterPro" id="IPR036259">
    <property type="entry name" value="MFS_trans_sf"/>
</dbReference>
<dbReference type="GeneID" id="19162123"/>
<dbReference type="OrthoDB" id="5215911at2759"/>
<dbReference type="Gene3D" id="1.20.1250.20">
    <property type="entry name" value="MFS general substrate transporter like domains"/>
    <property type="match status" value="1"/>
</dbReference>
<feature type="transmembrane region" description="Helical" evidence="6">
    <location>
        <begin position="413"/>
        <end position="432"/>
    </location>
</feature>
<feature type="transmembrane region" description="Helical" evidence="6">
    <location>
        <begin position="325"/>
        <end position="349"/>
    </location>
</feature>
<evidence type="ECO:0000256" key="3">
    <source>
        <dbReference type="ARBA" id="ARBA00022989"/>
    </source>
</evidence>
<gene>
    <name evidence="7" type="ORF">A1O1_07262</name>
</gene>
<sequence length="554" mass="61475">MEVSPDFIPGTVHLVDLAGTVHALHANGGKRDIVLVPAPSAHPDDPLNWSPRRKLLYLACLCTYILSVGIATAAIYSVLVPISIDIDLSVGDLNTGTGYMFLFLGWGCLFWQPLAQQYGKRPIYLISCLATMAIMIWAPYTTTNGQWIANKILQGFFSAPIESLCEVSISDVYFTHERGTYIGVYALFLAGSNFFAPLISGFINDGQGWQWVLYWCAIFCGGAFVILFFFMEETNYHRAPILAIEPDEALPEDQESESAESNLETSTTDPEKKMPAVRGDTGPDTRQGSVHVSYQKKTFLQKMALLRKEDLQKKNQMKGMVLRPLIFLTFPVIVFCGFMYGAIACYFAVLNGTASLILSAPPYNFSSSMVGLSYLSCLIGTFLGFFVAGPVGDRFILWKARRNNGIMEPEHRLWLYSILLVLTPGGLLIWGLGAAHHVHWFGLIFAMGMLATCIAVGVQLPVSYCIDSYKSISGDAMVTVILVRNTMVFAVNYGITPWVTNMGYQNAFLVCAFVALAQISLYFVFIKWGRGFRKASVSRYLKYVRQIEDNGLAH</sequence>
<accession>W9XTS2</accession>
<comment type="caution">
    <text evidence="7">The sequence shown here is derived from an EMBL/GenBank/DDBJ whole genome shotgun (WGS) entry which is preliminary data.</text>
</comment>
<keyword evidence="2 6" id="KW-0812">Transmembrane</keyword>
<evidence type="ECO:0000256" key="6">
    <source>
        <dbReference type="SAM" id="Phobius"/>
    </source>
</evidence>
<feature type="transmembrane region" description="Helical" evidence="6">
    <location>
        <begin position="96"/>
        <end position="115"/>
    </location>
</feature>
<evidence type="ECO:0000256" key="1">
    <source>
        <dbReference type="ARBA" id="ARBA00004141"/>
    </source>
</evidence>
<feature type="transmembrane region" description="Helical" evidence="6">
    <location>
        <begin position="369"/>
        <end position="392"/>
    </location>
</feature>
<dbReference type="Proteomes" id="UP000019484">
    <property type="component" value="Unassembled WGS sequence"/>
</dbReference>
<evidence type="ECO:0000313" key="7">
    <source>
        <dbReference type="EMBL" id="EXJ83638.1"/>
    </source>
</evidence>
<dbReference type="Pfam" id="PF07690">
    <property type="entry name" value="MFS_1"/>
    <property type="match status" value="1"/>
</dbReference>
<feature type="transmembrane region" description="Helical" evidence="6">
    <location>
        <begin position="122"/>
        <end position="140"/>
    </location>
</feature>
<protein>
    <recommendedName>
        <fullName evidence="9">Major facilitator superfamily (MFS) profile domain-containing protein</fullName>
    </recommendedName>
</protein>
<comment type="subcellular location">
    <subcellularLocation>
        <location evidence="1">Membrane</location>
        <topology evidence="1">Multi-pass membrane protein</topology>
    </subcellularLocation>
</comment>
<dbReference type="SUPFAM" id="SSF103473">
    <property type="entry name" value="MFS general substrate transporter"/>
    <property type="match status" value="1"/>
</dbReference>
<dbReference type="InterPro" id="IPR011701">
    <property type="entry name" value="MFS"/>
</dbReference>